<evidence type="ECO:0000313" key="5">
    <source>
        <dbReference type="EMBL" id="SHF69175.1"/>
    </source>
</evidence>
<organism evidence="5 6">
    <name type="scientific">Lampropedia hyalina DSM 16112</name>
    <dbReference type="NCBI Taxonomy" id="1122156"/>
    <lineage>
        <taxon>Bacteria</taxon>
        <taxon>Pseudomonadati</taxon>
        <taxon>Pseudomonadota</taxon>
        <taxon>Betaproteobacteria</taxon>
        <taxon>Burkholderiales</taxon>
        <taxon>Comamonadaceae</taxon>
        <taxon>Lampropedia</taxon>
    </lineage>
</organism>
<accession>A0A1M5DQJ0</accession>
<evidence type="ECO:0000256" key="1">
    <source>
        <dbReference type="ARBA" id="ARBA00023015"/>
    </source>
</evidence>
<dbReference type="PANTHER" id="PTHR43537">
    <property type="entry name" value="TRANSCRIPTIONAL REGULATOR, GNTR FAMILY"/>
    <property type="match status" value="1"/>
</dbReference>
<proteinExistence type="predicted"/>
<dbReference type="Proteomes" id="UP000184327">
    <property type="component" value="Unassembled WGS sequence"/>
</dbReference>
<dbReference type="EMBL" id="FQUZ01000035">
    <property type="protein sequence ID" value="SHF69175.1"/>
    <property type="molecule type" value="Genomic_DNA"/>
</dbReference>
<dbReference type="Pfam" id="PF00392">
    <property type="entry name" value="GntR"/>
    <property type="match status" value="1"/>
</dbReference>
<protein>
    <submittedName>
        <fullName evidence="5">DNA-binding transcriptional regulator, GntR family</fullName>
    </submittedName>
</protein>
<evidence type="ECO:0000259" key="4">
    <source>
        <dbReference type="PROSITE" id="PS50949"/>
    </source>
</evidence>
<name>A0A1M5DQJ0_9BURK</name>
<dbReference type="SMART" id="SM00345">
    <property type="entry name" value="HTH_GNTR"/>
    <property type="match status" value="1"/>
</dbReference>
<evidence type="ECO:0000256" key="2">
    <source>
        <dbReference type="ARBA" id="ARBA00023125"/>
    </source>
</evidence>
<dbReference type="InterPro" id="IPR036388">
    <property type="entry name" value="WH-like_DNA-bd_sf"/>
</dbReference>
<dbReference type="STRING" id="1122156.SAMN02745117_02441"/>
<dbReference type="SUPFAM" id="SSF46785">
    <property type="entry name" value="Winged helix' DNA-binding domain"/>
    <property type="match status" value="1"/>
</dbReference>
<keyword evidence="2 5" id="KW-0238">DNA-binding</keyword>
<dbReference type="GO" id="GO:0003677">
    <property type="term" value="F:DNA binding"/>
    <property type="evidence" value="ECO:0007669"/>
    <property type="project" value="UniProtKB-KW"/>
</dbReference>
<keyword evidence="6" id="KW-1185">Reference proteome</keyword>
<dbReference type="PRINTS" id="PR00035">
    <property type="entry name" value="HTHGNTR"/>
</dbReference>
<keyword evidence="1" id="KW-0805">Transcription regulation</keyword>
<sequence length="237" mass="26508">MHLIPRPRALYEAIADSVRERIFAHDLEPGSNIDEVALAQGYGVSRTPVREALKVLAHEGLVEMRVHNGCTVAELSPQDVIELLEMLELLEQHMLEHTDPAAWQQASALRPEQGAEHVQPTPLASPAGSGYSPEIQRLDAAYQQFLLHHGNRHATEIILKLREKLRLALGPEHTLQIARVLAQHFGAGTAAQHMAFSIRTAEELQRCWKAFSQDRRRIVLRALPTQDPTETPSRYAA</sequence>
<feature type="domain" description="HTH gntR-type" evidence="4">
    <location>
        <begin position="8"/>
        <end position="75"/>
    </location>
</feature>
<dbReference type="AlphaFoldDB" id="A0A1M5DQJ0"/>
<dbReference type="PANTHER" id="PTHR43537:SF5">
    <property type="entry name" value="UXU OPERON TRANSCRIPTIONAL REGULATOR"/>
    <property type="match status" value="1"/>
</dbReference>
<evidence type="ECO:0000313" key="6">
    <source>
        <dbReference type="Proteomes" id="UP000184327"/>
    </source>
</evidence>
<dbReference type="Gene3D" id="1.10.10.10">
    <property type="entry name" value="Winged helix-like DNA-binding domain superfamily/Winged helix DNA-binding domain"/>
    <property type="match status" value="1"/>
</dbReference>
<dbReference type="RefSeq" id="WP_084523262.1">
    <property type="nucleotide sequence ID" value="NZ_FQUZ01000035.1"/>
</dbReference>
<dbReference type="InterPro" id="IPR000524">
    <property type="entry name" value="Tscrpt_reg_HTH_GntR"/>
</dbReference>
<dbReference type="GO" id="GO:0003700">
    <property type="term" value="F:DNA-binding transcription factor activity"/>
    <property type="evidence" value="ECO:0007669"/>
    <property type="project" value="InterPro"/>
</dbReference>
<gene>
    <name evidence="5" type="ORF">SAMN02745117_02441</name>
</gene>
<dbReference type="OrthoDB" id="9799812at2"/>
<dbReference type="PROSITE" id="PS50949">
    <property type="entry name" value="HTH_GNTR"/>
    <property type="match status" value="1"/>
</dbReference>
<reference evidence="5 6" key="1">
    <citation type="submission" date="2016-11" db="EMBL/GenBank/DDBJ databases">
        <authorList>
            <person name="Jaros S."/>
            <person name="Januszkiewicz K."/>
            <person name="Wedrychowicz H."/>
        </authorList>
    </citation>
    <scope>NUCLEOTIDE SEQUENCE [LARGE SCALE GENOMIC DNA]</scope>
    <source>
        <strain evidence="5 6">DSM 16112</strain>
    </source>
</reference>
<evidence type="ECO:0000256" key="3">
    <source>
        <dbReference type="ARBA" id="ARBA00023163"/>
    </source>
</evidence>
<keyword evidence="3" id="KW-0804">Transcription</keyword>
<dbReference type="CDD" id="cd07377">
    <property type="entry name" value="WHTH_GntR"/>
    <property type="match status" value="1"/>
</dbReference>
<dbReference type="InterPro" id="IPR036390">
    <property type="entry name" value="WH_DNA-bd_sf"/>
</dbReference>